<evidence type="ECO:0000313" key="7">
    <source>
        <dbReference type="EMBL" id="WWR11446.1"/>
    </source>
</evidence>
<organism evidence="7 8">
    <name type="scientific">Candidatus Legionella polyplacis</name>
    <dbReference type="NCBI Taxonomy" id="2005262"/>
    <lineage>
        <taxon>Bacteria</taxon>
        <taxon>Pseudomonadati</taxon>
        <taxon>Pseudomonadota</taxon>
        <taxon>Gammaproteobacteria</taxon>
        <taxon>Legionellales</taxon>
        <taxon>Legionellaceae</taxon>
        <taxon>Legionella</taxon>
    </lineage>
</organism>
<reference evidence="7" key="1">
    <citation type="submission" date="2023-09" db="EMBL/GenBank/DDBJ databases">
        <title>Genomes of two closely related lineages of the louse Polyplax serrata with different host specificities.</title>
        <authorList>
            <person name="Martinu J."/>
            <person name="Tarabai H."/>
            <person name="Stefka J."/>
            <person name="Hypsa V."/>
        </authorList>
    </citation>
    <scope>NUCLEOTIDE SEQUENCE [LARGE SCALE GENOMIC DNA]</scope>
    <source>
        <strain evidence="7">98ZLc_SE</strain>
    </source>
</reference>
<dbReference type="NCBIfam" id="TIGR00633">
    <property type="entry name" value="xth"/>
    <property type="match status" value="1"/>
</dbReference>
<comment type="cofactor">
    <cofactor evidence="1">
        <name>Mg(2+)</name>
        <dbReference type="ChEBI" id="CHEBI:18420"/>
    </cofactor>
</comment>
<evidence type="ECO:0000256" key="2">
    <source>
        <dbReference type="ARBA" id="ARBA00007092"/>
    </source>
</evidence>
<evidence type="ECO:0000256" key="1">
    <source>
        <dbReference type="ARBA" id="ARBA00001946"/>
    </source>
</evidence>
<keyword evidence="3" id="KW-0479">Metal-binding</keyword>
<gene>
    <name evidence="7" type="ORF">RQL39_01985</name>
</gene>
<dbReference type="Gene3D" id="3.60.10.10">
    <property type="entry name" value="Endonuclease/exonuclease/phosphatase"/>
    <property type="match status" value="1"/>
</dbReference>
<dbReference type="InterPro" id="IPR005135">
    <property type="entry name" value="Endo/exonuclease/phosphatase"/>
</dbReference>
<dbReference type="RefSeq" id="WP_338516019.1">
    <property type="nucleotide sequence ID" value="NZ_CP135137.1"/>
</dbReference>
<dbReference type="CDD" id="cd10281">
    <property type="entry name" value="Nape_like_AP-endo"/>
    <property type="match status" value="1"/>
</dbReference>
<evidence type="ECO:0000256" key="5">
    <source>
        <dbReference type="ARBA" id="ARBA00022842"/>
    </source>
</evidence>
<dbReference type="SUPFAM" id="SSF56219">
    <property type="entry name" value="DNase I-like"/>
    <property type="match status" value="1"/>
</dbReference>
<name>A0ABZ2GYM5_9GAMM</name>
<dbReference type="EMBL" id="CP135137">
    <property type="protein sequence ID" value="WWR11446.1"/>
    <property type="molecule type" value="Genomic_DNA"/>
</dbReference>
<evidence type="ECO:0000256" key="3">
    <source>
        <dbReference type="ARBA" id="ARBA00022723"/>
    </source>
</evidence>
<dbReference type="PROSITE" id="PS51435">
    <property type="entry name" value="AP_NUCLEASE_F1_4"/>
    <property type="match status" value="1"/>
</dbReference>
<dbReference type="InterPro" id="IPR004808">
    <property type="entry name" value="AP_endonuc_1"/>
</dbReference>
<dbReference type="InterPro" id="IPR036691">
    <property type="entry name" value="Endo/exonu/phosph_ase_sf"/>
</dbReference>
<evidence type="ECO:0000259" key="6">
    <source>
        <dbReference type="Pfam" id="PF03372"/>
    </source>
</evidence>
<dbReference type="Proteomes" id="UP001368618">
    <property type="component" value="Chromosome"/>
</dbReference>
<dbReference type="NCBIfam" id="TIGR00195">
    <property type="entry name" value="exoDNase_III"/>
    <property type="match status" value="1"/>
</dbReference>
<dbReference type="PANTHER" id="PTHR22748:SF6">
    <property type="entry name" value="DNA-(APURINIC OR APYRIMIDINIC SITE) ENDONUCLEASE"/>
    <property type="match status" value="1"/>
</dbReference>
<dbReference type="Pfam" id="PF03372">
    <property type="entry name" value="Exo_endo_phos"/>
    <property type="match status" value="1"/>
</dbReference>
<keyword evidence="8" id="KW-1185">Reference proteome</keyword>
<feature type="domain" description="Endonuclease/exonuclease/phosphatase" evidence="6">
    <location>
        <begin position="4"/>
        <end position="252"/>
    </location>
</feature>
<keyword evidence="5" id="KW-0460">Magnesium</keyword>
<accession>A0ABZ2GYM5</accession>
<evidence type="ECO:0000313" key="8">
    <source>
        <dbReference type="Proteomes" id="UP001368618"/>
    </source>
</evidence>
<evidence type="ECO:0000256" key="4">
    <source>
        <dbReference type="ARBA" id="ARBA00022801"/>
    </source>
</evidence>
<dbReference type="PANTHER" id="PTHR22748">
    <property type="entry name" value="AP ENDONUCLEASE"/>
    <property type="match status" value="1"/>
</dbReference>
<protein>
    <submittedName>
        <fullName evidence="7">Exodeoxyribonuclease III</fullName>
    </submittedName>
</protein>
<proteinExistence type="inferred from homology"/>
<keyword evidence="4" id="KW-0378">Hydrolase</keyword>
<sequence length="265" mass="31958">MKIISFNVNGIRSVIKKGFFDWLYIQDADIICIQEIRVKIDRNRIFLPKESIYNFKDYFCTYFSAERNGYSGVAIFSRYKPKYVKFGLDYFLCDSEGRYLQFDYSKFSVASVYFPSGSSGSYRQEVKYKFLNNFLKFLLSFIKSGREIVFCGDFNIAHKKIDVRNWRDNQKKSGFLIEERKWMDKLFRDFNLVDAFRILNKNRDQYTWWSYRNFKSWIYNIGWRIDYQIITKGLANSVYSVNICKENRWSDHAPLVIEYNGNWFD</sequence>
<comment type="similarity">
    <text evidence="2">Belongs to the DNA repair enzymes AP/ExoA family.</text>
</comment>